<name>A0A1M7E9L9_9GAMM</name>
<evidence type="ECO:0000313" key="4">
    <source>
        <dbReference type="Proteomes" id="UP000321726"/>
    </source>
</evidence>
<dbReference type="RefSeq" id="WP_073434579.1">
    <property type="nucleotide sequence ID" value="NZ_BJXU01000025.1"/>
</dbReference>
<evidence type="ECO:0000313" key="3">
    <source>
        <dbReference type="Proteomes" id="UP000184123"/>
    </source>
</evidence>
<proteinExistence type="predicted"/>
<gene>
    <name evidence="1" type="ORF">HCU01_07250</name>
    <name evidence="2" type="ORF">SAMN05660971_01686</name>
</gene>
<protein>
    <recommendedName>
        <fullName evidence="5">YOP protein translocation protein K (YscK)</fullName>
    </recommendedName>
</protein>
<evidence type="ECO:0000313" key="1">
    <source>
        <dbReference type="EMBL" id="GEN22776.1"/>
    </source>
</evidence>
<reference evidence="2 3" key="1">
    <citation type="submission" date="2016-11" db="EMBL/GenBank/DDBJ databases">
        <authorList>
            <person name="Jaros S."/>
            <person name="Januszkiewicz K."/>
            <person name="Wedrychowicz H."/>
        </authorList>
    </citation>
    <scope>NUCLEOTIDE SEQUENCE [LARGE SCALE GENOMIC DNA]</scope>
    <source>
        <strain evidence="2 3">DSM 4740</strain>
    </source>
</reference>
<dbReference type="Proteomes" id="UP000321726">
    <property type="component" value="Unassembled WGS sequence"/>
</dbReference>
<dbReference type="AlphaFoldDB" id="A0A1M7E9L9"/>
<sequence>MNAEVDTRPGFHWQDFIASPARCVSLHWVADSLEDTADEASLAVIARHPRFQQRLTERLVMRHHLTAPSALPVPAEEDLVIFQLAPDGGGDLARFCGMICHAITFVREIRAPRVVALKQRFGTTAFLTALANRALALPSSPYVDADALDDGFADTVHQDGLVCIACWLAHQPDELRAWLRLGIAADPRLDELELPHQEAEQRVAIVRRAAAALATEYRRVAAQGSGEAERSHNE</sequence>
<dbReference type="EMBL" id="BJXU01000025">
    <property type="protein sequence ID" value="GEN22776.1"/>
    <property type="molecule type" value="Genomic_DNA"/>
</dbReference>
<keyword evidence="4" id="KW-1185">Reference proteome</keyword>
<dbReference type="STRING" id="44933.SAMN05660971_01686"/>
<dbReference type="OrthoDB" id="7017980at2"/>
<reference evidence="1 4" key="2">
    <citation type="submission" date="2019-07" db="EMBL/GenBank/DDBJ databases">
        <title>Whole genome shotgun sequence of Halomonas cupida NBRC 102219.</title>
        <authorList>
            <person name="Hosoyama A."/>
            <person name="Uohara A."/>
            <person name="Ohji S."/>
            <person name="Ichikawa N."/>
        </authorList>
    </citation>
    <scope>NUCLEOTIDE SEQUENCE [LARGE SCALE GENOMIC DNA]</scope>
    <source>
        <strain evidence="1 4">NBRC 102219</strain>
    </source>
</reference>
<evidence type="ECO:0008006" key="5">
    <source>
        <dbReference type="Google" id="ProtNLM"/>
    </source>
</evidence>
<accession>A0A1M7E9L9</accession>
<dbReference type="EMBL" id="FRCA01000003">
    <property type="protein sequence ID" value="SHL88437.1"/>
    <property type="molecule type" value="Genomic_DNA"/>
</dbReference>
<dbReference type="Proteomes" id="UP000184123">
    <property type="component" value="Unassembled WGS sequence"/>
</dbReference>
<evidence type="ECO:0000313" key="2">
    <source>
        <dbReference type="EMBL" id="SHL88437.1"/>
    </source>
</evidence>
<organism evidence="2 3">
    <name type="scientific">Halomonas cupida</name>
    <dbReference type="NCBI Taxonomy" id="44933"/>
    <lineage>
        <taxon>Bacteria</taxon>
        <taxon>Pseudomonadati</taxon>
        <taxon>Pseudomonadota</taxon>
        <taxon>Gammaproteobacteria</taxon>
        <taxon>Oceanospirillales</taxon>
        <taxon>Halomonadaceae</taxon>
        <taxon>Halomonas</taxon>
    </lineage>
</organism>